<dbReference type="InterPro" id="IPR017871">
    <property type="entry name" value="ABC_transporter-like_CS"/>
</dbReference>
<reference evidence="5 6" key="1">
    <citation type="journal article" date="2014" name="Genome Announc.">
        <title>Draft genome sequences of eight enterohepatic helicobacter species isolated from both laboratory and wild rodents.</title>
        <authorList>
            <person name="Sheh A."/>
            <person name="Shen Z."/>
            <person name="Fox J.G."/>
        </authorList>
    </citation>
    <scope>NUCLEOTIDE SEQUENCE [LARGE SCALE GENOMIC DNA]</scope>
    <source>
        <strain evidence="5 6">MIT 09-6949</strain>
    </source>
</reference>
<dbReference type="SMART" id="SM00382">
    <property type="entry name" value="AAA"/>
    <property type="match status" value="2"/>
</dbReference>
<dbReference type="RefSeq" id="WP_034354909.1">
    <property type="nucleotide sequence ID" value="NZ_JRPR02000001.1"/>
</dbReference>
<keyword evidence="6" id="KW-1185">Reference proteome</keyword>
<dbReference type="Pfam" id="PF00005">
    <property type="entry name" value="ABC_tran"/>
    <property type="match status" value="2"/>
</dbReference>
<name>A0A4V6I2X4_9HELI</name>
<protein>
    <submittedName>
        <fullName evidence="5">ABC transporter ATP-binding protein</fullName>
    </submittedName>
</protein>
<dbReference type="GO" id="GO:0005524">
    <property type="term" value="F:ATP binding"/>
    <property type="evidence" value="ECO:0007669"/>
    <property type="project" value="UniProtKB-KW"/>
</dbReference>
<feature type="domain" description="ABC transporter" evidence="4">
    <location>
        <begin position="279"/>
        <end position="509"/>
    </location>
</feature>
<evidence type="ECO:0000259" key="4">
    <source>
        <dbReference type="PROSITE" id="PS50893"/>
    </source>
</evidence>
<dbReference type="AlphaFoldDB" id="A0A4V6I2X4"/>
<dbReference type="InterPro" id="IPR050319">
    <property type="entry name" value="ABC_transp_ATP-bind"/>
</dbReference>
<evidence type="ECO:0000256" key="2">
    <source>
        <dbReference type="ARBA" id="ARBA00022741"/>
    </source>
</evidence>
<dbReference type="SUPFAM" id="SSF52540">
    <property type="entry name" value="P-loop containing nucleoside triphosphate hydrolases"/>
    <property type="match status" value="2"/>
</dbReference>
<dbReference type="CDD" id="cd03257">
    <property type="entry name" value="ABC_NikE_OppD_transporters"/>
    <property type="match status" value="2"/>
</dbReference>
<dbReference type="Gene3D" id="3.40.50.300">
    <property type="entry name" value="P-loop containing nucleotide triphosphate hydrolases"/>
    <property type="match status" value="2"/>
</dbReference>
<dbReference type="PROSITE" id="PS00211">
    <property type="entry name" value="ABC_TRANSPORTER_1"/>
    <property type="match status" value="2"/>
</dbReference>
<comment type="caution">
    <text evidence="5">The sequence shown here is derived from an EMBL/GenBank/DDBJ whole genome shotgun (WGS) entry which is preliminary data.</text>
</comment>
<evidence type="ECO:0000256" key="3">
    <source>
        <dbReference type="ARBA" id="ARBA00022840"/>
    </source>
</evidence>
<dbReference type="PANTHER" id="PTHR43776">
    <property type="entry name" value="TRANSPORT ATP-BINDING PROTEIN"/>
    <property type="match status" value="1"/>
</dbReference>
<dbReference type="InterPro" id="IPR027417">
    <property type="entry name" value="P-loop_NTPase"/>
</dbReference>
<gene>
    <name evidence="5" type="ORF">LS71_003595</name>
</gene>
<dbReference type="GO" id="GO:0055085">
    <property type="term" value="P:transmembrane transport"/>
    <property type="evidence" value="ECO:0007669"/>
    <property type="project" value="UniProtKB-ARBA"/>
</dbReference>
<dbReference type="GO" id="GO:0016887">
    <property type="term" value="F:ATP hydrolysis activity"/>
    <property type="evidence" value="ECO:0007669"/>
    <property type="project" value="InterPro"/>
</dbReference>
<evidence type="ECO:0000313" key="5">
    <source>
        <dbReference type="EMBL" id="TLD97822.1"/>
    </source>
</evidence>
<dbReference type="OrthoDB" id="9814623at2"/>
<dbReference type="Pfam" id="PF08352">
    <property type="entry name" value="oligo_HPY"/>
    <property type="match status" value="1"/>
</dbReference>
<dbReference type="Proteomes" id="UP000029733">
    <property type="component" value="Unassembled WGS sequence"/>
</dbReference>
<dbReference type="InterPro" id="IPR013563">
    <property type="entry name" value="Oligopep_ABC_C"/>
</dbReference>
<keyword evidence="1" id="KW-0813">Transport</keyword>
<accession>A0A4V6I2X4</accession>
<evidence type="ECO:0000313" key="6">
    <source>
        <dbReference type="Proteomes" id="UP000029733"/>
    </source>
</evidence>
<proteinExistence type="predicted"/>
<dbReference type="InterPro" id="IPR003593">
    <property type="entry name" value="AAA+_ATPase"/>
</dbReference>
<organism evidence="5 6">
    <name type="scientific">Helicobacter jaachi</name>
    <dbReference type="NCBI Taxonomy" id="1677920"/>
    <lineage>
        <taxon>Bacteria</taxon>
        <taxon>Pseudomonadati</taxon>
        <taxon>Campylobacterota</taxon>
        <taxon>Epsilonproteobacteria</taxon>
        <taxon>Campylobacterales</taxon>
        <taxon>Helicobacteraceae</taxon>
        <taxon>Helicobacter</taxon>
    </lineage>
</organism>
<dbReference type="EMBL" id="JRPR02000001">
    <property type="protein sequence ID" value="TLD97822.1"/>
    <property type="molecule type" value="Genomic_DNA"/>
</dbReference>
<evidence type="ECO:0000256" key="1">
    <source>
        <dbReference type="ARBA" id="ARBA00022448"/>
    </source>
</evidence>
<feature type="domain" description="ABC transporter" evidence="4">
    <location>
        <begin position="4"/>
        <end position="254"/>
    </location>
</feature>
<sequence length="517" mass="57064">MLNIHQLSAHFANSNRFYLNDISLHIAKQEKLALVGESGSGKSMLAQLILRLQPNVNVQSGSITFNGRNLLHFNNEQMRSLRGKDIAYIPQEPLSSLNPLQKVGKQILESFFIHAPSLYPHLSHKALKHKAQERLLELLDSVELEARYAQCYPFELSGGQKQRVALAMSIINNPALLICDEPTTALDVLIQRQIMQLLARLSAQSAILFISHDLGIVKDFCDNVVVLKAGQVIESSSTKAIFNAPKQPYTRFLIESLQLPRKSTSFNAKGTPLLCTKHLSVGVMQRRVFRANFKELVSSVDLTLYKGQILGIAGASGSGKSSLALGLLQLLSTKGEILLEGKNVSSKALRQNIGIVFQDPFSSLSPRLRVGDIIMEGLDSIPQAKKDALKALESVGLDSNLAQCYPFELSGGQKQRVSIARAIVRKPKILILDEPTSALDKSSQKLILELLLKLQAELELGYIFITHDLEILATLSDEVMILHNGQVVECAHAQQIFSHPQSQYAKSLIGAFFNKHL</sequence>
<dbReference type="GO" id="GO:0015833">
    <property type="term" value="P:peptide transport"/>
    <property type="evidence" value="ECO:0007669"/>
    <property type="project" value="InterPro"/>
</dbReference>
<dbReference type="PROSITE" id="PS50893">
    <property type="entry name" value="ABC_TRANSPORTER_2"/>
    <property type="match status" value="2"/>
</dbReference>
<keyword evidence="3 5" id="KW-0067">ATP-binding</keyword>
<dbReference type="STRING" id="1677920.LS71_05690"/>
<dbReference type="InterPro" id="IPR003439">
    <property type="entry name" value="ABC_transporter-like_ATP-bd"/>
</dbReference>
<keyword evidence="2" id="KW-0547">Nucleotide-binding</keyword>